<proteinExistence type="predicted"/>
<organism evidence="1 2">
    <name type="scientific">Prunus yedoensis var. nudiflora</name>
    <dbReference type="NCBI Taxonomy" id="2094558"/>
    <lineage>
        <taxon>Eukaryota</taxon>
        <taxon>Viridiplantae</taxon>
        <taxon>Streptophyta</taxon>
        <taxon>Embryophyta</taxon>
        <taxon>Tracheophyta</taxon>
        <taxon>Spermatophyta</taxon>
        <taxon>Magnoliopsida</taxon>
        <taxon>eudicotyledons</taxon>
        <taxon>Gunneridae</taxon>
        <taxon>Pentapetalae</taxon>
        <taxon>rosids</taxon>
        <taxon>fabids</taxon>
        <taxon>Rosales</taxon>
        <taxon>Rosaceae</taxon>
        <taxon>Amygdaloideae</taxon>
        <taxon>Amygdaleae</taxon>
        <taxon>Prunus</taxon>
    </lineage>
</organism>
<comment type="caution">
    <text evidence="1">The sequence shown here is derived from an EMBL/GenBank/DDBJ whole genome shotgun (WGS) entry which is preliminary data.</text>
</comment>
<keyword evidence="2" id="KW-1185">Reference proteome</keyword>
<reference evidence="1 2" key="1">
    <citation type="submission" date="2018-02" db="EMBL/GenBank/DDBJ databases">
        <title>Draft genome of wild Prunus yedoensis var. nudiflora.</title>
        <authorList>
            <person name="Baek S."/>
            <person name="Kim J.-H."/>
            <person name="Choi K."/>
            <person name="Kim G.-B."/>
            <person name="Cho A."/>
            <person name="Jang H."/>
            <person name="Shin C.-H."/>
            <person name="Yu H.-J."/>
            <person name="Mun J.-H."/>
        </authorList>
    </citation>
    <scope>NUCLEOTIDE SEQUENCE [LARGE SCALE GENOMIC DNA]</scope>
    <source>
        <strain evidence="2">cv. Jeju island</strain>
        <tissue evidence="1">Leaf</tissue>
    </source>
</reference>
<dbReference type="Proteomes" id="UP000250321">
    <property type="component" value="Unassembled WGS sequence"/>
</dbReference>
<evidence type="ECO:0000313" key="1">
    <source>
        <dbReference type="EMBL" id="PQM42444.1"/>
    </source>
</evidence>
<protein>
    <submittedName>
        <fullName evidence="1">Uncharacterized protein</fullName>
    </submittedName>
</protein>
<accession>A0A314V141</accession>
<name>A0A314V141_PRUYE</name>
<evidence type="ECO:0000313" key="2">
    <source>
        <dbReference type="Proteomes" id="UP000250321"/>
    </source>
</evidence>
<gene>
    <name evidence="1" type="ORF">Pyn_39493</name>
</gene>
<dbReference type="AlphaFoldDB" id="A0A314V141"/>
<sequence length="62" mass="7023">MRDVFKTLRARRRSSDLAGARTILGYAKWVFATRHGDVFKTLRARRRSSDLARATTVLGSAK</sequence>
<dbReference type="EMBL" id="PJQY01002822">
    <property type="protein sequence ID" value="PQM42444.1"/>
    <property type="molecule type" value="Genomic_DNA"/>
</dbReference>